<dbReference type="SUPFAM" id="SSF51735">
    <property type="entry name" value="NAD(P)-binding Rossmann-fold domains"/>
    <property type="match status" value="1"/>
</dbReference>
<dbReference type="PANTHER" id="PTHR43245">
    <property type="entry name" value="BIFUNCTIONAL POLYMYXIN RESISTANCE PROTEIN ARNA"/>
    <property type="match status" value="1"/>
</dbReference>
<dbReference type="Pfam" id="PF01370">
    <property type="entry name" value="Epimerase"/>
    <property type="match status" value="1"/>
</dbReference>
<evidence type="ECO:0000313" key="3">
    <source>
        <dbReference type="Proteomes" id="UP000179251"/>
    </source>
</evidence>
<dbReference type="Gene3D" id="3.40.50.720">
    <property type="entry name" value="NAD(P)-binding Rossmann-like Domain"/>
    <property type="match status" value="1"/>
</dbReference>
<dbReference type="InterPro" id="IPR036291">
    <property type="entry name" value="NAD(P)-bd_dom_sf"/>
</dbReference>
<organism evidence="2 3">
    <name type="scientific">Candidatus Giovannonibacteria bacterium RIFCSPHIGHO2_01_FULL_45_23</name>
    <dbReference type="NCBI Taxonomy" id="1798325"/>
    <lineage>
        <taxon>Bacteria</taxon>
        <taxon>Candidatus Giovannoniibacteriota</taxon>
    </lineage>
</organism>
<dbReference type="PANTHER" id="PTHR43245:SF55">
    <property type="entry name" value="NAD(P)-BINDING DOMAIN-CONTAINING PROTEIN"/>
    <property type="match status" value="1"/>
</dbReference>
<sequence length="243" mass="27139">MKIFITGASGTIGRVLMRCLSEKHNVVGVDKIPSDNVTTLDIVNKQERLRDLLKGVEIVIHLAWNAREAGTALNMPVAENKVMGEIVYALSLERKVKRFILASSVHVSFGHINYRYPGIVEDHKILHTKKITTRDDCFPLGIYGASKVYLERLGKAYSEKGLDVVAVRFGNVTDDNNFGEYPFWLSHRDCCQFIEKSAAANSLPKYSVFFAISGNPCNPFDISDARLQLGYEPKDKSGCPNLK</sequence>
<accession>A0A1F5VHA3</accession>
<feature type="domain" description="NAD-dependent epimerase/dehydratase" evidence="1">
    <location>
        <begin position="3"/>
        <end position="172"/>
    </location>
</feature>
<dbReference type="AlphaFoldDB" id="A0A1F5VHA3"/>
<dbReference type="InterPro" id="IPR020904">
    <property type="entry name" value="Sc_DH/Rdtase_CS"/>
</dbReference>
<evidence type="ECO:0000259" key="1">
    <source>
        <dbReference type="Pfam" id="PF01370"/>
    </source>
</evidence>
<reference evidence="2 3" key="1">
    <citation type="journal article" date="2016" name="Nat. Commun.">
        <title>Thousands of microbial genomes shed light on interconnected biogeochemical processes in an aquifer system.</title>
        <authorList>
            <person name="Anantharaman K."/>
            <person name="Brown C.T."/>
            <person name="Hug L.A."/>
            <person name="Sharon I."/>
            <person name="Castelle C.J."/>
            <person name="Probst A.J."/>
            <person name="Thomas B.C."/>
            <person name="Singh A."/>
            <person name="Wilkins M.J."/>
            <person name="Karaoz U."/>
            <person name="Brodie E.L."/>
            <person name="Williams K.H."/>
            <person name="Hubbard S.S."/>
            <person name="Banfield J.F."/>
        </authorList>
    </citation>
    <scope>NUCLEOTIDE SEQUENCE [LARGE SCALE GENOMIC DNA]</scope>
</reference>
<dbReference type="InterPro" id="IPR001509">
    <property type="entry name" value="Epimerase_deHydtase"/>
</dbReference>
<comment type="caution">
    <text evidence="2">The sequence shown here is derived from an EMBL/GenBank/DDBJ whole genome shotgun (WGS) entry which is preliminary data.</text>
</comment>
<dbReference type="PROSITE" id="PS00061">
    <property type="entry name" value="ADH_SHORT"/>
    <property type="match status" value="1"/>
</dbReference>
<dbReference type="Proteomes" id="UP000179251">
    <property type="component" value="Unassembled WGS sequence"/>
</dbReference>
<dbReference type="InterPro" id="IPR050177">
    <property type="entry name" value="Lipid_A_modif_metabolic_enz"/>
</dbReference>
<name>A0A1F5VHA3_9BACT</name>
<evidence type="ECO:0000313" key="2">
    <source>
        <dbReference type="EMBL" id="OGF62608.1"/>
    </source>
</evidence>
<dbReference type="EMBL" id="MFHD01000016">
    <property type="protein sequence ID" value="OGF62608.1"/>
    <property type="molecule type" value="Genomic_DNA"/>
</dbReference>
<dbReference type="STRING" id="1798325.A2834_02685"/>
<protein>
    <recommendedName>
        <fullName evidence="1">NAD-dependent epimerase/dehydratase domain-containing protein</fullName>
    </recommendedName>
</protein>
<gene>
    <name evidence="2" type="ORF">A2834_02685</name>
</gene>
<proteinExistence type="predicted"/>